<keyword evidence="11" id="KW-1185">Reference proteome</keyword>
<dbReference type="InterPro" id="IPR009057">
    <property type="entry name" value="Homeodomain-like_sf"/>
</dbReference>
<evidence type="ECO:0000256" key="5">
    <source>
        <dbReference type="ARBA" id="ARBA00023242"/>
    </source>
</evidence>
<gene>
    <name evidence="10" type="ORF">GIB67_002146</name>
</gene>
<feature type="domain" description="Myb-like" evidence="7">
    <location>
        <begin position="9"/>
        <end position="63"/>
    </location>
</feature>
<dbReference type="InterPro" id="IPR001005">
    <property type="entry name" value="SANT/Myb"/>
</dbReference>
<dbReference type="GO" id="GO:0005634">
    <property type="term" value="C:nucleus"/>
    <property type="evidence" value="ECO:0007669"/>
    <property type="project" value="UniProtKB-SubCell"/>
</dbReference>
<dbReference type="PANTHER" id="PTHR44042">
    <property type="entry name" value="DUPLICATED HOMEODOMAIN-LIKE SUPERFAMILY PROTEIN-RELATED"/>
    <property type="match status" value="1"/>
</dbReference>
<dbReference type="CDD" id="cd00167">
    <property type="entry name" value="SANT"/>
    <property type="match status" value="2"/>
</dbReference>
<reference evidence="10 11" key="1">
    <citation type="journal article" date="2020" name="IScience">
        <title>Genome Sequencing of the Endangered Kingdonia uniflora (Circaeasteraceae, Ranunculales) Reveals Potential Mechanisms of Evolutionary Specialization.</title>
        <authorList>
            <person name="Sun Y."/>
            <person name="Deng T."/>
            <person name="Zhang A."/>
            <person name="Moore M.J."/>
            <person name="Landis J.B."/>
            <person name="Lin N."/>
            <person name="Zhang H."/>
            <person name="Zhang X."/>
            <person name="Huang J."/>
            <person name="Zhang X."/>
            <person name="Sun H."/>
            <person name="Wang H."/>
        </authorList>
    </citation>
    <scope>NUCLEOTIDE SEQUENCE [LARGE SCALE GENOMIC DNA]</scope>
    <source>
        <strain evidence="10">TB1705</strain>
        <tissue evidence="10">Leaf</tissue>
    </source>
</reference>
<evidence type="ECO:0000256" key="6">
    <source>
        <dbReference type="SAM" id="MobiDB-lite"/>
    </source>
</evidence>
<dbReference type="OrthoDB" id="118550at2759"/>
<evidence type="ECO:0000259" key="8">
    <source>
        <dbReference type="PROSITE" id="PS51293"/>
    </source>
</evidence>
<feature type="domain" description="SANT" evidence="8">
    <location>
        <begin position="127"/>
        <end position="175"/>
    </location>
</feature>
<sequence>MFSNLFIPVGDYSSSSWTRDQDKLFEHALLVVPEKSPNRWQIIASHVPGKSWVEVRDHFERLVYDVGEIDAGRVDLPSYGDDSGSDGDDDDESFETVSWDRASQISFGVGVKRRGETTTERKKGLPWTEDEHRLFLQGLDKYGKGDWRSISRKMVVSRTPTQVASHAQKYYLRLKSLAKKEKKRSSIHDITTVEDNLMKKNLDAPSSVSIQQHQVVQSISSLLPTSSFQVRGGVSSGYQQGYGYPV</sequence>
<name>A0A7J7KWI6_9MAGN</name>
<evidence type="ECO:0000313" key="10">
    <source>
        <dbReference type="EMBL" id="KAF6134745.1"/>
    </source>
</evidence>
<feature type="domain" description="Myb-like" evidence="7">
    <location>
        <begin position="119"/>
        <end position="171"/>
    </location>
</feature>
<dbReference type="InterPro" id="IPR017884">
    <property type="entry name" value="SANT_dom"/>
</dbReference>
<evidence type="ECO:0000259" key="9">
    <source>
        <dbReference type="PROSITE" id="PS51294"/>
    </source>
</evidence>
<evidence type="ECO:0000256" key="3">
    <source>
        <dbReference type="ARBA" id="ARBA00023125"/>
    </source>
</evidence>
<dbReference type="Pfam" id="PF00249">
    <property type="entry name" value="Myb_DNA-binding"/>
    <property type="match status" value="2"/>
</dbReference>
<evidence type="ECO:0000313" key="11">
    <source>
        <dbReference type="Proteomes" id="UP000541444"/>
    </source>
</evidence>
<dbReference type="GO" id="GO:0003677">
    <property type="term" value="F:DNA binding"/>
    <property type="evidence" value="ECO:0007669"/>
    <property type="project" value="UniProtKB-KW"/>
</dbReference>
<comment type="caution">
    <text evidence="10">The sequence shown here is derived from an EMBL/GenBank/DDBJ whole genome shotgun (WGS) entry which is preliminary data.</text>
</comment>
<dbReference type="AlphaFoldDB" id="A0A7J7KWI6"/>
<dbReference type="EMBL" id="JACGCM010002827">
    <property type="protein sequence ID" value="KAF6134745.1"/>
    <property type="molecule type" value="Genomic_DNA"/>
</dbReference>
<comment type="subcellular location">
    <subcellularLocation>
        <location evidence="1">Nucleus</location>
    </subcellularLocation>
</comment>
<evidence type="ECO:0000256" key="4">
    <source>
        <dbReference type="ARBA" id="ARBA00023163"/>
    </source>
</evidence>
<feature type="domain" description="HTH myb-type" evidence="9">
    <location>
        <begin position="119"/>
        <end position="175"/>
    </location>
</feature>
<organism evidence="10 11">
    <name type="scientific">Kingdonia uniflora</name>
    <dbReference type="NCBI Taxonomy" id="39325"/>
    <lineage>
        <taxon>Eukaryota</taxon>
        <taxon>Viridiplantae</taxon>
        <taxon>Streptophyta</taxon>
        <taxon>Embryophyta</taxon>
        <taxon>Tracheophyta</taxon>
        <taxon>Spermatophyta</taxon>
        <taxon>Magnoliopsida</taxon>
        <taxon>Ranunculales</taxon>
        <taxon>Circaeasteraceae</taxon>
        <taxon>Kingdonia</taxon>
    </lineage>
</organism>
<dbReference type="FunFam" id="1.10.10.60:FF:000009">
    <property type="entry name" value="transcription factor MYB1R1"/>
    <property type="match status" value="1"/>
</dbReference>
<dbReference type="FunFam" id="1.10.10.60:FF:000154">
    <property type="entry name" value="Transcription factor SRM1"/>
    <property type="match status" value="1"/>
</dbReference>
<feature type="region of interest" description="Disordered" evidence="6">
    <location>
        <begin position="75"/>
        <end position="94"/>
    </location>
</feature>
<dbReference type="NCBIfam" id="TIGR01557">
    <property type="entry name" value="myb_SHAQKYF"/>
    <property type="match status" value="1"/>
</dbReference>
<dbReference type="InterPro" id="IPR006447">
    <property type="entry name" value="Myb_dom_plants"/>
</dbReference>
<accession>A0A7J7KWI6</accession>
<dbReference type="SUPFAM" id="SSF46689">
    <property type="entry name" value="Homeodomain-like"/>
    <property type="match status" value="2"/>
</dbReference>
<dbReference type="InterPro" id="IPR017930">
    <property type="entry name" value="Myb_dom"/>
</dbReference>
<keyword evidence="3" id="KW-0238">DNA-binding</keyword>
<dbReference type="PANTHER" id="PTHR44042:SF67">
    <property type="entry name" value="MYB-LIKE PROTEIN I"/>
    <property type="match status" value="1"/>
</dbReference>
<keyword evidence="4" id="KW-0804">Transcription</keyword>
<evidence type="ECO:0000259" key="7">
    <source>
        <dbReference type="PROSITE" id="PS50090"/>
    </source>
</evidence>
<evidence type="ECO:0000256" key="1">
    <source>
        <dbReference type="ARBA" id="ARBA00004123"/>
    </source>
</evidence>
<keyword evidence="5" id="KW-0539">Nucleus</keyword>
<dbReference type="PROSITE" id="PS50090">
    <property type="entry name" value="MYB_LIKE"/>
    <property type="match status" value="2"/>
</dbReference>
<protein>
    <submittedName>
        <fullName evidence="10">Uncharacterized protein</fullName>
    </submittedName>
</protein>
<evidence type="ECO:0000256" key="2">
    <source>
        <dbReference type="ARBA" id="ARBA00023015"/>
    </source>
</evidence>
<dbReference type="PROSITE" id="PS51293">
    <property type="entry name" value="SANT"/>
    <property type="match status" value="1"/>
</dbReference>
<dbReference type="Gene3D" id="1.10.10.60">
    <property type="entry name" value="Homeodomain-like"/>
    <property type="match status" value="2"/>
</dbReference>
<dbReference type="SMART" id="SM00717">
    <property type="entry name" value="SANT"/>
    <property type="match status" value="2"/>
</dbReference>
<keyword evidence="2" id="KW-0805">Transcription regulation</keyword>
<dbReference type="PROSITE" id="PS51294">
    <property type="entry name" value="HTH_MYB"/>
    <property type="match status" value="1"/>
</dbReference>
<proteinExistence type="predicted"/>
<dbReference type="Proteomes" id="UP000541444">
    <property type="component" value="Unassembled WGS sequence"/>
</dbReference>
<feature type="compositionally biased region" description="Acidic residues" evidence="6">
    <location>
        <begin position="83"/>
        <end position="94"/>
    </location>
</feature>